<dbReference type="AlphaFoldDB" id="A0A136IMG4"/>
<dbReference type="OrthoDB" id="543511at2759"/>
<dbReference type="InterPro" id="IPR010300">
    <property type="entry name" value="CDO_1"/>
</dbReference>
<dbReference type="Gene3D" id="2.60.120.10">
    <property type="entry name" value="Jelly Rolls"/>
    <property type="match status" value="1"/>
</dbReference>
<dbReference type="InterPro" id="IPR011051">
    <property type="entry name" value="RmlC_Cupin_sf"/>
</dbReference>
<keyword evidence="4" id="KW-0560">Oxidoreductase</keyword>
<gene>
    <name evidence="5" type="ORF">Micbo1qcDRAFT_153341</name>
</gene>
<evidence type="ECO:0000256" key="3">
    <source>
        <dbReference type="PIRSR" id="PIRSR610300-51"/>
    </source>
</evidence>
<evidence type="ECO:0000313" key="5">
    <source>
        <dbReference type="EMBL" id="KXJ86156.1"/>
    </source>
</evidence>
<keyword evidence="6" id="KW-1185">Reference proteome</keyword>
<dbReference type="GO" id="GO:0017172">
    <property type="term" value="F:cysteine dioxygenase activity"/>
    <property type="evidence" value="ECO:0007669"/>
    <property type="project" value="UniProtKB-UniRule"/>
</dbReference>
<accession>A0A136IMG4</accession>
<feature type="binding site" evidence="3">
    <location>
        <position position="227"/>
    </location>
    <ligand>
        <name>Fe cation</name>
        <dbReference type="ChEBI" id="CHEBI:24875"/>
        <note>catalytic</note>
    </ligand>
</feature>
<feature type="binding site" evidence="3">
    <location>
        <position position="225"/>
    </location>
    <ligand>
        <name>Fe cation</name>
        <dbReference type="ChEBI" id="CHEBI:24875"/>
        <note>catalytic</note>
    </ligand>
</feature>
<keyword evidence="3 4" id="KW-0479">Metal-binding</keyword>
<evidence type="ECO:0000256" key="1">
    <source>
        <dbReference type="ARBA" id="ARBA00006622"/>
    </source>
</evidence>
<dbReference type="EMBL" id="KQ964270">
    <property type="protein sequence ID" value="KXJ86156.1"/>
    <property type="molecule type" value="Genomic_DNA"/>
</dbReference>
<keyword evidence="3 4" id="KW-0408">Iron</keyword>
<organism evidence="5 6">
    <name type="scientific">Microdochium bolleyi</name>
    <dbReference type="NCBI Taxonomy" id="196109"/>
    <lineage>
        <taxon>Eukaryota</taxon>
        <taxon>Fungi</taxon>
        <taxon>Dikarya</taxon>
        <taxon>Ascomycota</taxon>
        <taxon>Pezizomycotina</taxon>
        <taxon>Sordariomycetes</taxon>
        <taxon>Xylariomycetidae</taxon>
        <taxon>Xylariales</taxon>
        <taxon>Microdochiaceae</taxon>
        <taxon>Microdochium</taxon>
    </lineage>
</organism>
<evidence type="ECO:0000256" key="4">
    <source>
        <dbReference type="RuleBase" id="RU366010"/>
    </source>
</evidence>
<comment type="similarity">
    <text evidence="1 4">Belongs to the cysteine dioxygenase family.</text>
</comment>
<feature type="binding site" evidence="3">
    <location>
        <position position="279"/>
    </location>
    <ligand>
        <name>Fe cation</name>
        <dbReference type="ChEBI" id="CHEBI:24875"/>
        <note>catalytic</note>
    </ligand>
</feature>
<sequence>MRKNGMELPLYKTQIKVIEESCIDAGIETTYWLSIDKENGVVRYGKYWTHKNLTCFEATYKGPNEKGALVWIDEKYKWLAQLRHVDIIQDGDSDTPPTLAILPVAVVMDESPFIVSSDSVTLAQLETGAVTVPANLPEACQRLYGNVTGKEIILNDKEFPNFTDAIEMSCRREDGWCHKRLKTKAGKGDPDATYLRITLGFNYGDSPGVPYVLEIWPPKHYSSVHDHGDACAIIKVLHGEINATYYDTLQKRRPAVIGSPALFQEGQITWLSPTRFQIHKLHNTSDRVCCTIQCYRYEKQDNKHYEAFRFQDGSGEVKDFTPNSDMSYIAFRQQMMKEWNDMMFGGGGK</sequence>
<keyword evidence="4" id="KW-0223">Dioxygenase</keyword>
<proteinExistence type="inferred from homology"/>
<dbReference type="EC" id="1.13.11.20" evidence="2 4"/>
<name>A0A136IMG4_9PEZI</name>
<comment type="catalytic activity">
    <reaction evidence="4">
        <text>L-cysteine + O2 = 3-sulfino-L-alanine + H(+)</text>
        <dbReference type="Rhea" id="RHEA:20441"/>
        <dbReference type="ChEBI" id="CHEBI:15378"/>
        <dbReference type="ChEBI" id="CHEBI:15379"/>
        <dbReference type="ChEBI" id="CHEBI:35235"/>
        <dbReference type="ChEBI" id="CHEBI:61085"/>
        <dbReference type="EC" id="1.13.11.20"/>
    </reaction>
</comment>
<dbReference type="InterPro" id="IPR014710">
    <property type="entry name" value="RmlC-like_jellyroll"/>
</dbReference>
<dbReference type="GO" id="GO:0005506">
    <property type="term" value="F:iron ion binding"/>
    <property type="evidence" value="ECO:0007669"/>
    <property type="project" value="UniProtKB-UniRule"/>
</dbReference>
<dbReference type="CDD" id="cd10548">
    <property type="entry name" value="cupin_CDO"/>
    <property type="match status" value="1"/>
</dbReference>
<dbReference type="Proteomes" id="UP000070501">
    <property type="component" value="Unassembled WGS sequence"/>
</dbReference>
<dbReference type="Pfam" id="PF05995">
    <property type="entry name" value="CDO_I"/>
    <property type="match status" value="1"/>
</dbReference>
<reference evidence="6" key="1">
    <citation type="submission" date="2016-02" db="EMBL/GenBank/DDBJ databases">
        <title>Draft genome sequence of Microdochium bolleyi, a fungal endophyte of beachgrass.</title>
        <authorList>
            <consortium name="DOE Joint Genome Institute"/>
            <person name="David A.S."/>
            <person name="May G."/>
            <person name="Haridas S."/>
            <person name="Lim J."/>
            <person name="Wang M."/>
            <person name="Labutti K."/>
            <person name="Lipzen A."/>
            <person name="Barry K."/>
            <person name="Grigoriev I.V."/>
        </authorList>
    </citation>
    <scope>NUCLEOTIDE SEQUENCE [LARGE SCALE GENOMIC DNA]</scope>
    <source>
        <strain evidence="6">J235TASD1</strain>
    </source>
</reference>
<dbReference type="SUPFAM" id="SSF51182">
    <property type="entry name" value="RmlC-like cupins"/>
    <property type="match status" value="1"/>
</dbReference>
<dbReference type="InParanoid" id="A0A136IMG4"/>
<comment type="cofactor">
    <cofactor evidence="4">
        <name>Fe cation</name>
        <dbReference type="ChEBI" id="CHEBI:24875"/>
    </cofactor>
    <text evidence="4">Binds 1 Fe cation per subunit.</text>
</comment>
<evidence type="ECO:0000256" key="2">
    <source>
        <dbReference type="ARBA" id="ARBA00013133"/>
    </source>
</evidence>
<protein>
    <recommendedName>
        <fullName evidence="2 4">Cysteine dioxygenase</fullName>
        <ecNumber evidence="2 4">1.13.11.20</ecNumber>
    </recommendedName>
</protein>
<evidence type="ECO:0000313" key="6">
    <source>
        <dbReference type="Proteomes" id="UP000070501"/>
    </source>
</evidence>